<dbReference type="GO" id="GO:0003677">
    <property type="term" value="F:DNA binding"/>
    <property type="evidence" value="ECO:0007669"/>
    <property type="project" value="UniProtKB-KW"/>
</dbReference>
<sequence>MSSLHTKTAQLGDLVEKVASWNPVREAPDHKLAYIDLGAVDNATKAITGYQSILGHEAPSRARQRVRAGDILVSTVRPNLNGVARVPSNLDDATASTGFCVLRPQPSKLDASYLFHWVQSSEFVKDMVQKATGASYPAVSDKIISKSEIPCPSLDEQKRIAAILDQADELRRKRQRAIDRLNELGHAIFHEMFNGDDSQRKPIRELGKVSTGSTPRTSEKENFDGPVPFVTPGDLASGEPVKRTLTELGASKSRVVQPDATMVCCIGATIGKIDRSREKSAFNQQINAIEWFDPIDPAFGYYAMRELRPVIIHKGKGASTTLPILKKSEFEKLEIPCPDLNKQIEFSQKIAAVEKLLDDLIPKKDRLDDLFASLQHQAFRGEL</sequence>
<name>A0A850H0A3_9SPHN</name>
<evidence type="ECO:0000256" key="4">
    <source>
        <dbReference type="SAM" id="Coils"/>
    </source>
</evidence>
<dbReference type="SUPFAM" id="SSF116734">
    <property type="entry name" value="DNA methylase specificity domain"/>
    <property type="match status" value="2"/>
</dbReference>
<dbReference type="AlphaFoldDB" id="A0A850H0A3"/>
<feature type="domain" description="Type I restriction modification DNA specificity" evidence="6">
    <location>
        <begin position="197"/>
        <end position="355"/>
    </location>
</feature>
<evidence type="ECO:0000313" key="8">
    <source>
        <dbReference type="Proteomes" id="UP000561438"/>
    </source>
</evidence>
<protein>
    <submittedName>
        <fullName evidence="7">Restriction endonuclease subunit S</fullName>
    </submittedName>
</protein>
<comment type="similarity">
    <text evidence="1">Belongs to the type-I restriction system S methylase family.</text>
</comment>
<dbReference type="PANTHER" id="PTHR30408:SF12">
    <property type="entry name" value="TYPE I RESTRICTION ENZYME MJAVIII SPECIFICITY SUBUNIT"/>
    <property type="match status" value="1"/>
</dbReference>
<keyword evidence="2" id="KW-0680">Restriction system</keyword>
<dbReference type="CDD" id="cd17293">
    <property type="entry name" value="RMtype1_S_Ppo21ORF8840P_TRD1-CR1_like"/>
    <property type="match status" value="1"/>
</dbReference>
<dbReference type="Proteomes" id="UP000561438">
    <property type="component" value="Unassembled WGS sequence"/>
</dbReference>
<keyword evidence="7" id="KW-0378">Hydrolase</keyword>
<proteinExistence type="inferred from homology"/>
<feature type="domain" description="Type I restriction modification DNA specificity" evidence="6">
    <location>
        <begin position="86"/>
        <end position="175"/>
    </location>
</feature>
<keyword evidence="7" id="KW-0255">Endonuclease</keyword>
<dbReference type="GO" id="GO:0004519">
    <property type="term" value="F:endonuclease activity"/>
    <property type="evidence" value="ECO:0007669"/>
    <property type="project" value="UniProtKB-KW"/>
</dbReference>
<dbReference type="RefSeq" id="WP_176267651.1">
    <property type="nucleotide sequence ID" value="NZ_JABWGV010000003.1"/>
</dbReference>
<reference evidence="7 8" key="1">
    <citation type="submission" date="2020-06" db="EMBL/GenBank/DDBJ databases">
        <title>Altererythrobacter sp. HHU K3-1.</title>
        <authorList>
            <person name="Zhang D."/>
            <person name="Xue H."/>
        </authorList>
    </citation>
    <scope>NUCLEOTIDE SEQUENCE [LARGE SCALE GENOMIC DNA]</scope>
    <source>
        <strain evidence="7 8">HHU K3-1</strain>
    </source>
</reference>
<evidence type="ECO:0000256" key="3">
    <source>
        <dbReference type="ARBA" id="ARBA00023125"/>
    </source>
</evidence>
<feature type="region of interest" description="Disordered" evidence="5">
    <location>
        <begin position="208"/>
        <end position="236"/>
    </location>
</feature>
<dbReference type="InterPro" id="IPR052021">
    <property type="entry name" value="Type-I_RS_S_subunit"/>
</dbReference>
<dbReference type="InterPro" id="IPR044946">
    <property type="entry name" value="Restrct_endonuc_typeI_TRD_sf"/>
</dbReference>
<keyword evidence="7" id="KW-0540">Nuclease</keyword>
<feature type="coiled-coil region" evidence="4">
    <location>
        <begin position="160"/>
        <end position="187"/>
    </location>
</feature>
<keyword evidence="8" id="KW-1185">Reference proteome</keyword>
<dbReference type="InterPro" id="IPR000055">
    <property type="entry name" value="Restrct_endonuc_typeI_TRD"/>
</dbReference>
<evidence type="ECO:0000256" key="1">
    <source>
        <dbReference type="ARBA" id="ARBA00010923"/>
    </source>
</evidence>
<evidence type="ECO:0000313" key="7">
    <source>
        <dbReference type="EMBL" id="NVD45364.1"/>
    </source>
</evidence>
<keyword evidence="3" id="KW-0238">DNA-binding</keyword>
<dbReference type="Pfam" id="PF01420">
    <property type="entry name" value="Methylase_S"/>
    <property type="match status" value="2"/>
</dbReference>
<keyword evidence="4" id="KW-0175">Coiled coil</keyword>
<gene>
    <name evidence="7" type="ORF">HUV48_10125</name>
</gene>
<dbReference type="GO" id="GO:0009307">
    <property type="term" value="P:DNA restriction-modification system"/>
    <property type="evidence" value="ECO:0007669"/>
    <property type="project" value="UniProtKB-KW"/>
</dbReference>
<evidence type="ECO:0000256" key="5">
    <source>
        <dbReference type="SAM" id="MobiDB-lite"/>
    </source>
</evidence>
<evidence type="ECO:0000256" key="2">
    <source>
        <dbReference type="ARBA" id="ARBA00022747"/>
    </source>
</evidence>
<comment type="caution">
    <text evidence="7">The sequence shown here is derived from an EMBL/GenBank/DDBJ whole genome shotgun (WGS) entry which is preliminary data.</text>
</comment>
<organism evidence="7 8">
    <name type="scientific">Qipengyuania atrilutea</name>
    <dbReference type="NCBI Taxonomy" id="2744473"/>
    <lineage>
        <taxon>Bacteria</taxon>
        <taxon>Pseudomonadati</taxon>
        <taxon>Pseudomonadota</taxon>
        <taxon>Alphaproteobacteria</taxon>
        <taxon>Sphingomonadales</taxon>
        <taxon>Erythrobacteraceae</taxon>
        <taxon>Qipengyuania</taxon>
    </lineage>
</organism>
<accession>A0A850H0A3</accession>
<dbReference type="EMBL" id="JABWGV010000003">
    <property type="protein sequence ID" value="NVD45364.1"/>
    <property type="molecule type" value="Genomic_DNA"/>
</dbReference>
<dbReference type="Gene3D" id="3.90.220.20">
    <property type="entry name" value="DNA methylase specificity domains"/>
    <property type="match status" value="2"/>
</dbReference>
<dbReference type="PANTHER" id="PTHR30408">
    <property type="entry name" value="TYPE-1 RESTRICTION ENZYME ECOKI SPECIFICITY PROTEIN"/>
    <property type="match status" value="1"/>
</dbReference>
<evidence type="ECO:0000259" key="6">
    <source>
        <dbReference type="Pfam" id="PF01420"/>
    </source>
</evidence>